<dbReference type="InterPro" id="IPR016040">
    <property type="entry name" value="NAD(P)-bd_dom"/>
</dbReference>
<sequence>MAKIILFGGHGRVALHAEPLLVKGGNTVTAVIRNPEHVAEVRETGAEPLVADIETLDVDALAGLISGHDAVVWSAGAGGGDPTRTLAVDRDAAIRTMEAAERAGVRRYVMVSYFNASPDHGIDPSNSFYAYAEAKSAADAHLRDSSLEWTILGPSTLTFDSGSGRIDTGETESGRVSRENVAQVIAATLADTSTIRRTIRFNDGDTPVAEAISA</sequence>
<keyword evidence="3" id="KW-1185">Reference proteome</keyword>
<dbReference type="EC" id="4.-.-.-" evidence="2"/>
<organism evidence="2 3">
    <name type="scientific">Leucobacter soli</name>
    <dbReference type="NCBI Taxonomy" id="2812850"/>
    <lineage>
        <taxon>Bacteria</taxon>
        <taxon>Bacillati</taxon>
        <taxon>Actinomycetota</taxon>
        <taxon>Actinomycetes</taxon>
        <taxon>Micrococcales</taxon>
        <taxon>Microbacteriaceae</taxon>
        <taxon>Leucobacter</taxon>
    </lineage>
</organism>
<dbReference type="GO" id="GO:0016829">
    <property type="term" value="F:lyase activity"/>
    <property type="evidence" value="ECO:0007669"/>
    <property type="project" value="UniProtKB-KW"/>
</dbReference>
<reference evidence="2" key="1">
    <citation type="submission" date="2021-06" db="EMBL/GenBank/DDBJ databases">
        <authorList>
            <person name="Criscuolo A."/>
        </authorList>
    </citation>
    <scope>NUCLEOTIDE SEQUENCE</scope>
    <source>
        <strain evidence="2">CIP111803</strain>
    </source>
</reference>
<protein>
    <submittedName>
        <fullName evidence="2">Sugar epimerase YhfK</fullName>
        <ecNumber evidence="2">4.-.-.-</ecNumber>
    </submittedName>
</protein>
<evidence type="ECO:0000259" key="1">
    <source>
        <dbReference type="Pfam" id="PF13460"/>
    </source>
</evidence>
<dbReference type="Proteomes" id="UP000693892">
    <property type="component" value="Unassembled WGS sequence"/>
</dbReference>
<dbReference type="CDD" id="cd05243">
    <property type="entry name" value="SDR_a5"/>
    <property type="match status" value="1"/>
</dbReference>
<accession>A0A916NWW7</accession>
<dbReference type="PANTHER" id="PTHR15020:SF50">
    <property type="entry name" value="UPF0659 PROTEIN YMR090W"/>
    <property type="match status" value="1"/>
</dbReference>
<comment type="caution">
    <text evidence="2">The sequence shown here is derived from an EMBL/GenBank/DDBJ whole genome shotgun (WGS) entry which is preliminary data.</text>
</comment>
<dbReference type="PANTHER" id="PTHR15020">
    <property type="entry name" value="FLAVIN REDUCTASE-RELATED"/>
    <property type="match status" value="1"/>
</dbReference>
<evidence type="ECO:0000313" key="2">
    <source>
        <dbReference type="EMBL" id="CAG7620392.1"/>
    </source>
</evidence>
<feature type="domain" description="NAD(P)-binding" evidence="1">
    <location>
        <begin position="8"/>
        <end position="191"/>
    </location>
</feature>
<name>A0A916NWW7_9MICO</name>
<proteinExistence type="predicted"/>
<keyword evidence="2" id="KW-0456">Lyase</keyword>
<dbReference type="RefSeq" id="WP_218116288.1">
    <property type="nucleotide sequence ID" value="NZ_CAJVAP010000035.1"/>
</dbReference>
<dbReference type="AlphaFoldDB" id="A0A916NWW7"/>
<dbReference type="EMBL" id="CAJVAP010000035">
    <property type="protein sequence ID" value="CAG7620392.1"/>
    <property type="molecule type" value="Genomic_DNA"/>
</dbReference>
<evidence type="ECO:0000313" key="3">
    <source>
        <dbReference type="Proteomes" id="UP000693892"/>
    </source>
</evidence>
<dbReference type="Pfam" id="PF13460">
    <property type="entry name" value="NAD_binding_10"/>
    <property type="match status" value="1"/>
</dbReference>
<gene>
    <name evidence="2" type="primary">yhfK</name>
    <name evidence="2" type="ORF">LEUCIP111803_02363</name>
</gene>